<accession>A0ABY9J4Z4</accession>
<evidence type="ECO:0000256" key="1">
    <source>
        <dbReference type="ARBA" id="ARBA00023172"/>
    </source>
</evidence>
<proteinExistence type="predicted"/>
<dbReference type="InterPro" id="IPR013762">
    <property type="entry name" value="Integrase-like_cat_sf"/>
</dbReference>
<dbReference type="RefSeq" id="WP_306068546.1">
    <property type="nucleotide sequence ID" value="NZ_CP120988.1"/>
</dbReference>
<keyword evidence="1" id="KW-0233">DNA recombination</keyword>
<gene>
    <name evidence="2" type="ORF">P8A19_41160</name>
</gene>
<dbReference type="Proteomes" id="UP001235744">
    <property type="component" value="Chromosome"/>
</dbReference>
<dbReference type="InterPro" id="IPR011010">
    <property type="entry name" value="DNA_brk_join_enz"/>
</dbReference>
<evidence type="ECO:0000313" key="2">
    <source>
        <dbReference type="EMBL" id="WLQ61424.1"/>
    </source>
</evidence>
<dbReference type="SUPFAM" id="SSF56349">
    <property type="entry name" value="DNA breaking-rejoining enzymes"/>
    <property type="match status" value="1"/>
</dbReference>
<organism evidence="2 3">
    <name type="scientific">Streptomyces poriferorum</name>
    <dbReference type="NCBI Taxonomy" id="2798799"/>
    <lineage>
        <taxon>Bacteria</taxon>
        <taxon>Bacillati</taxon>
        <taxon>Actinomycetota</taxon>
        <taxon>Actinomycetes</taxon>
        <taxon>Kitasatosporales</taxon>
        <taxon>Streptomycetaceae</taxon>
        <taxon>Streptomyces</taxon>
    </lineage>
</organism>
<dbReference type="EMBL" id="CP120988">
    <property type="protein sequence ID" value="WLQ61424.1"/>
    <property type="molecule type" value="Genomic_DNA"/>
</dbReference>
<sequence>MITVSDPLAGIRPSVFAGTAICEEVGLRLRPGTRGPVFEQDRWDFRNVEGLPRSLRDVRKIIDFAKIRNPLWRPVAKEYVLALMAPLHEKVRDLPGAYRIQRTLQTTSNRGEHTVAWLNWLTAQGVTSLSEVDQYLCDAYLIYRSTRRTRTGVTVETSESQRLMAVLVPQEFAAYSELFTHDRLPDGLRPWNGASALSVIGATKRAGNKTQPARAELLQPLLQGCLFLLRTIAPPALELRSHIRETHATTVLRSNRATGERRKSLVEEVIRRHMIELDPLEGSNELALSGKHKAGWTPEDPLWSVNLTALAREAGLKGTILPGQRRGTPQARTAEGGLLGSLRPLLEEAVAIVGTAPRWARRAPDVTRADGHGKAPWTLPLHERDLIAVLDAVRTAALIVIALLSGMRQSELIELPIDCRLPAEGPPGRQRYRLKSKLIKGQGYDTAVWDEWVVVKEAYEAAGVAAAIAGEDATHLFSHTLDFDECLKRLRRWVNGPHGQRLHLAPIPGDNLTLRTFRRTLALEIAHRPGGLLAAKVQLKHLSVVTTEGYAHRPGGAQAKFLAEIGREEYSRNEALTLQAFRDYQDGKQPAGPGGRDLIRFFETVESQLAGPAATAPNVKPSDQEVITLLAKRAGTLHLGLANYCWFIDPAKALCLKLAGTPDRKTPLAGMCDSARCPQATHHACHRGVWASAAGNYRVFIGKIGRGQKGERARLASEIERADRVVAEIDAATATEATP</sequence>
<reference evidence="2 3" key="1">
    <citation type="submission" date="2023-03" db="EMBL/GenBank/DDBJ databases">
        <title>Isolation and description of six Streptomyces strains from soil environments, able to metabolize different microbial glucans.</title>
        <authorList>
            <person name="Widen T."/>
            <person name="Larsbrink J."/>
        </authorList>
    </citation>
    <scope>NUCLEOTIDE SEQUENCE [LARGE SCALE GENOMIC DNA]</scope>
    <source>
        <strain evidence="2 3">Alt2</strain>
    </source>
</reference>
<protein>
    <submittedName>
        <fullName evidence="2">Site-specific integrase</fullName>
    </submittedName>
</protein>
<evidence type="ECO:0000313" key="3">
    <source>
        <dbReference type="Proteomes" id="UP001235744"/>
    </source>
</evidence>
<keyword evidence="3" id="KW-1185">Reference proteome</keyword>
<dbReference type="Gene3D" id="1.10.443.10">
    <property type="entry name" value="Intergrase catalytic core"/>
    <property type="match status" value="1"/>
</dbReference>
<name>A0ABY9J4Z4_9ACTN</name>